<name>A0AAD3QWG0_LATJO</name>
<protein>
    <submittedName>
        <fullName evidence="1">Insulin receptor substrate 1-B</fullName>
    </submittedName>
</protein>
<accession>A0AAD3QWG0</accession>
<gene>
    <name evidence="1" type="ORF">AKAME5_000119500</name>
</gene>
<keyword evidence="1" id="KW-0675">Receptor</keyword>
<dbReference type="Proteomes" id="UP001279410">
    <property type="component" value="Unassembled WGS sequence"/>
</dbReference>
<organism evidence="1 2">
    <name type="scientific">Lates japonicus</name>
    <name type="common">Japanese lates</name>
    <dbReference type="NCBI Taxonomy" id="270547"/>
    <lineage>
        <taxon>Eukaryota</taxon>
        <taxon>Metazoa</taxon>
        <taxon>Chordata</taxon>
        <taxon>Craniata</taxon>
        <taxon>Vertebrata</taxon>
        <taxon>Euteleostomi</taxon>
        <taxon>Actinopterygii</taxon>
        <taxon>Neopterygii</taxon>
        <taxon>Teleostei</taxon>
        <taxon>Neoteleostei</taxon>
        <taxon>Acanthomorphata</taxon>
        <taxon>Carangaria</taxon>
        <taxon>Carangaria incertae sedis</taxon>
        <taxon>Centropomidae</taxon>
        <taxon>Lates</taxon>
    </lineage>
</organism>
<dbReference type="EMBL" id="BRZM01000003">
    <property type="protein sequence ID" value="GLD46923.1"/>
    <property type="molecule type" value="Genomic_DNA"/>
</dbReference>
<keyword evidence="2" id="KW-1185">Reference proteome</keyword>
<evidence type="ECO:0000313" key="2">
    <source>
        <dbReference type="Proteomes" id="UP001279410"/>
    </source>
</evidence>
<dbReference type="AlphaFoldDB" id="A0AAD3QWG0"/>
<proteinExistence type="predicted"/>
<reference evidence="1" key="1">
    <citation type="submission" date="2022-08" db="EMBL/GenBank/DDBJ databases">
        <title>Genome sequencing of akame (Lates japonicus).</title>
        <authorList>
            <person name="Hashiguchi Y."/>
            <person name="Takahashi H."/>
        </authorList>
    </citation>
    <scope>NUCLEOTIDE SEQUENCE</scope>
    <source>
        <strain evidence="1">Kochi</strain>
    </source>
</reference>
<sequence>MPRLLLGPATPHRALAVAPLRPDMNQHLTPLWQQRASAVQNKSKDGSNANRCLPHMDNKGSDPSIFSKICHHSGQPSSMEQETGLVSPVKSFQSGGQQTDWSRYEQPSHRHGLDCSLWENRQATSLSATATSLHLIHLNKALTTLCDLAIERPSSWSGRLCRLQRPEEALWVAVLAQPEHICSIEFL</sequence>
<evidence type="ECO:0000313" key="1">
    <source>
        <dbReference type="EMBL" id="GLD46923.1"/>
    </source>
</evidence>
<comment type="caution">
    <text evidence="1">The sequence shown here is derived from an EMBL/GenBank/DDBJ whole genome shotgun (WGS) entry which is preliminary data.</text>
</comment>